<evidence type="ECO:0000259" key="1">
    <source>
        <dbReference type="PROSITE" id="PS50987"/>
    </source>
</evidence>
<dbReference type="PRINTS" id="PR00778">
    <property type="entry name" value="HTHARSR"/>
</dbReference>
<organism evidence="2 3">
    <name type="scientific">Kutzneria chonburiensis</name>
    <dbReference type="NCBI Taxonomy" id="1483604"/>
    <lineage>
        <taxon>Bacteria</taxon>
        <taxon>Bacillati</taxon>
        <taxon>Actinomycetota</taxon>
        <taxon>Actinomycetes</taxon>
        <taxon>Pseudonocardiales</taxon>
        <taxon>Pseudonocardiaceae</taxon>
        <taxon>Kutzneria</taxon>
    </lineage>
</organism>
<dbReference type="NCBIfam" id="NF033788">
    <property type="entry name" value="HTH_metalloreg"/>
    <property type="match status" value="1"/>
</dbReference>
<name>A0ABV6MR44_9PSEU</name>
<evidence type="ECO:0000313" key="3">
    <source>
        <dbReference type="Proteomes" id="UP001589810"/>
    </source>
</evidence>
<dbReference type="SUPFAM" id="SSF46785">
    <property type="entry name" value="Winged helix' DNA-binding domain"/>
    <property type="match status" value="1"/>
</dbReference>
<dbReference type="InterPro" id="IPR036388">
    <property type="entry name" value="WH-like_DNA-bd_sf"/>
</dbReference>
<protein>
    <submittedName>
        <fullName evidence="2">ArsR/SmtB family transcription factor</fullName>
    </submittedName>
</protein>
<keyword evidence="3" id="KW-1185">Reference proteome</keyword>
<dbReference type="Proteomes" id="UP001589810">
    <property type="component" value="Unassembled WGS sequence"/>
</dbReference>
<dbReference type="Gene3D" id="1.10.10.10">
    <property type="entry name" value="Winged helix-like DNA-binding domain superfamily/Winged helix DNA-binding domain"/>
    <property type="match status" value="1"/>
</dbReference>
<feature type="domain" description="HTH arsR-type" evidence="1">
    <location>
        <begin position="9"/>
        <end position="103"/>
    </location>
</feature>
<dbReference type="PANTHER" id="PTHR39168:SF2">
    <property type="entry name" value="HTH-TYPE TRANSCRIPTIONAL REGULATOR CMTR"/>
    <property type="match status" value="1"/>
</dbReference>
<comment type="caution">
    <text evidence="2">The sequence shown here is derived from an EMBL/GenBank/DDBJ whole genome shotgun (WGS) entry which is preliminary data.</text>
</comment>
<dbReference type="RefSeq" id="WP_273941164.1">
    <property type="nucleotide sequence ID" value="NZ_CP097263.1"/>
</dbReference>
<dbReference type="InterPro" id="IPR011991">
    <property type="entry name" value="ArsR-like_HTH"/>
</dbReference>
<dbReference type="CDD" id="cd00090">
    <property type="entry name" value="HTH_ARSR"/>
    <property type="match status" value="1"/>
</dbReference>
<dbReference type="Pfam" id="PF01022">
    <property type="entry name" value="HTH_5"/>
    <property type="match status" value="1"/>
</dbReference>
<dbReference type="SMART" id="SM00418">
    <property type="entry name" value="HTH_ARSR"/>
    <property type="match status" value="1"/>
</dbReference>
<dbReference type="EMBL" id="JBHLUD010000004">
    <property type="protein sequence ID" value="MFC0542748.1"/>
    <property type="molecule type" value="Genomic_DNA"/>
</dbReference>
<evidence type="ECO:0000313" key="2">
    <source>
        <dbReference type="EMBL" id="MFC0542748.1"/>
    </source>
</evidence>
<proteinExistence type="predicted"/>
<dbReference type="InterPro" id="IPR036390">
    <property type="entry name" value="WH_DNA-bd_sf"/>
</dbReference>
<dbReference type="InterPro" id="IPR052543">
    <property type="entry name" value="HTH_Metal-responsive_Reg"/>
</dbReference>
<reference evidence="2 3" key="1">
    <citation type="submission" date="2024-09" db="EMBL/GenBank/DDBJ databases">
        <authorList>
            <person name="Sun Q."/>
            <person name="Mori K."/>
        </authorList>
    </citation>
    <scope>NUCLEOTIDE SEQUENCE [LARGE SCALE GENOMIC DNA]</scope>
    <source>
        <strain evidence="2 3">TBRC 1432</strain>
    </source>
</reference>
<sequence>MKHDGAEALRAAAEAMAELGKQLAHPLRLLLLTYVSEHGPCAFSELVEVAGASQAQVGNHLTVLRSAGLLVTERRGRQSLYRLPNADLAELLANLGAAAGVSAVDVPVARPGEEARCCYDHVGGRLGVAVLRTLLERDAVIGDPAGADDLVPGAGADTVLPEFGVAEWAQLHGTRRRFAYGCPDWTEKAPHLGGALGAAVAESMRERRWTKPRSGSRALDLTPRGRSALRELGVSV</sequence>
<dbReference type="InterPro" id="IPR001845">
    <property type="entry name" value="HTH_ArsR_DNA-bd_dom"/>
</dbReference>
<dbReference type="PANTHER" id="PTHR39168">
    <property type="entry name" value="TRANSCRIPTIONAL REGULATOR-RELATED"/>
    <property type="match status" value="1"/>
</dbReference>
<accession>A0ABV6MR44</accession>
<gene>
    <name evidence="2" type="ORF">ACFFH7_14720</name>
</gene>
<dbReference type="PROSITE" id="PS50987">
    <property type="entry name" value="HTH_ARSR_2"/>
    <property type="match status" value="1"/>
</dbReference>